<dbReference type="Pfam" id="PF01938">
    <property type="entry name" value="TRAM"/>
    <property type="match status" value="1"/>
</dbReference>
<evidence type="ECO:0000256" key="9">
    <source>
        <dbReference type="PROSITE-ProRule" id="PRU01024"/>
    </source>
</evidence>
<evidence type="ECO:0000256" key="6">
    <source>
        <dbReference type="ARBA" id="ARBA00052788"/>
    </source>
</evidence>
<evidence type="ECO:0000256" key="11">
    <source>
        <dbReference type="SAM" id="MobiDB-lite"/>
    </source>
</evidence>
<comment type="similarity">
    <text evidence="9">Belongs to the class I-like SAM-binding methyltransferase superfamily. RNA M5U methyltransferase family.</text>
</comment>
<evidence type="ECO:0000256" key="7">
    <source>
        <dbReference type="ARBA" id="ARBA00054700"/>
    </source>
</evidence>
<dbReference type="FunFam" id="2.40.50.140:FF:000201">
    <property type="entry name" value="TRM2p tRNA methyltransferase"/>
    <property type="match status" value="1"/>
</dbReference>
<dbReference type="Proteomes" id="UP000054321">
    <property type="component" value="Unassembled WGS sequence"/>
</dbReference>
<dbReference type="SUPFAM" id="SSF50249">
    <property type="entry name" value="Nucleic acid-binding proteins"/>
    <property type="match status" value="1"/>
</dbReference>
<evidence type="ECO:0000256" key="1">
    <source>
        <dbReference type="ARBA" id="ARBA00022603"/>
    </source>
</evidence>
<gene>
    <name evidence="13" type="ORF">OIDMADRAFT_41864</name>
</gene>
<dbReference type="GO" id="GO:0000014">
    <property type="term" value="F:single-stranded DNA endodeoxyribonuclease activity"/>
    <property type="evidence" value="ECO:0007669"/>
    <property type="project" value="EnsemblFungi"/>
</dbReference>
<dbReference type="EMBL" id="KN832876">
    <property type="protein sequence ID" value="KIN01262.1"/>
    <property type="molecule type" value="Genomic_DNA"/>
</dbReference>
<evidence type="ECO:0000313" key="13">
    <source>
        <dbReference type="EMBL" id="KIN01262.1"/>
    </source>
</evidence>
<feature type="binding site" evidence="9">
    <location>
        <position position="387"/>
    </location>
    <ligand>
        <name>S-adenosyl-L-methionine</name>
        <dbReference type="ChEBI" id="CHEBI:59789"/>
    </ligand>
</feature>
<dbReference type="GO" id="GO:0051908">
    <property type="term" value="F:double-stranded DNA 5'-3' DNA exonuclease activity"/>
    <property type="evidence" value="ECO:0007669"/>
    <property type="project" value="EnsemblFungi"/>
</dbReference>
<evidence type="ECO:0000256" key="3">
    <source>
        <dbReference type="ARBA" id="ARBA00022691"/>
    </source>
</evidence>
<evidence type="ECO:0000313" key="14">
    <source>
        <dbReference type="Proteomes" id="UP000054321"/>
    </source>
</evidence>
<feature type="binding site" evidence="9">
    <location>
        <position position="495"/>
    </location>
    <ligand>
        <name>S-adenosyl-L-methionine</name>
        <dbReference type="ChEBI" id="CHEBI:59789"/>
    </ligand>
</feature>
<comment type="catalytic activity">
    <reaction evidence="6">
        <text>uridine(54) in tRNA + S-adenosyl-L-methionine = 5-methyluridine(54) in tRNA + S-adenosyl-L-homocysteine + H(+)</text>
        <dbReference type="Rhea" id="RHEA:42712"/>
        <dbReference type="Rhea" id="RHEA-COMP:10167"/>
        <dbReference type="Rhea" id="RHEA-COMP:10193"/>
        <dbReference type="ChEBI" id="CHEBI:15378"/>
        <dbReference type="ChEBI" id="CHEBI:57856"/>
        <dbReference type="ChEBI" id="CHEBI:59789"/>
        <dbReference type="ChEBI" id="CHEBI:65315"/>
        <dbReference type="ChEBI" id="CHEBI:74447"/>
        <dbReference type="EC" id="2.1.1.35"/>
    </reaction>
</comment>
<dbReference type="PROSITE" id="PS51687">
    <property type="entry name" value="SAM_MT_RNA_M5U"/>
    <property type="match status" value="1"/>
</dbReference>
<dbReference type="GO" id="GO:0006400">
    <property type="term" value="P:tRNA modification"/>
    <property type="evidence" value="ECO:0007669"/>
    <property type="project" value="EnsemblFungi"/>
</dbReference>
<dbReference type="Gene3D" id="2.40.50.140">
    <property type="entry name" value="Nucleic acid-binding proteins"/>
    <property type="match status" value="1"/>
</dbReference>
<dbReference type="InterPro" id="IPR025795">
    <property type="entry name" value="tRNA_(uracil-5-)_MeTrfase"/>
</dbReference>
<dbReference type="GO" id="GO:0030697">
    <property type="term" value="F:tRNA (uracil(54)-C5)-methyltransferase activity, S-adenosyl methionine-dependent"/>
    <property type="evidence" value="ECO:0007669"/>
    <property type="project" value="UniProtKB-EC"/>
</dbReference>
<dbReference type="STRING" id="913774.A0A0C3HFZ9"/>
<comment type="function">
    <text evidence="7">Catalyzes the formation of 5-methyl-uridine at position 54 (m5U54) in all tRNA. May also have a role in tRNA stabilization or maturation.</text>
</comment>
<name>A0A0C3HFZ9_OIDMZ</name>
<dbReference type="OrthoDB" id="10250660at2759"/>
<dbReference type="InterPro" id="IPR010280">
    <property type="entry name" value="U5_MeTrfase_fam"/>
</dbReference>
<dbReference type="CDD" id="cd02440">
    <property type="entry name" value="AdoMet_MTases"/>
    <property type="match status" value="1"/>
</dbReference>
<feature type="active site" evidence="10">
    <location>
        <position position="522"/>
    </location>
</feature>
<accession>A0A0C3HFZ9</accession>
<feature type="active site" description="Nucleophile" evidence="9">
    <location>
        <position position="522"/>
    </location>
</feature>
<feature type="binding site" evidence="9">
    <location>
        <position position="425"/>
    </location>
    <ligand>
        <name>S-adenosyl-L-methionine</name>
        <dbReference type="ChEBI" id="CHEBI:59789"/>
    </ligand>
</feature>
<feature type="binding site" evidence="9">
    <location>
        <position position="446"/>
    </location>
    <ligand>
        <name>S-adenosyl-L-methionine</name>
        <dbReference type="ChEBI" id="CHEBI:59789"/>
    </ligand>
</feature>
<reference evidence="13 14" key="1">
    <citation type="submission" date="2014-04" db="EMBL/GenBank/DDBJ databases">
        <authorList>
            <consortium name="DOE Joint Genome Institute"/>
            <person name="Kuo A."/>
            <person name="Martino E."/>
            <person name="Perotto S."/>
            <person name="Kohler A."/>
            <person name="Nagy L.G."/>
            <person name="Floudas D."/>
            <person name="Copeland A."/>
            <person name="Barry K.W."/>
            <person name="Cichocki N."/>
            <person name="Veneault-Fourrey C."/>
            <person name="LaButti K."/>
            <person name="Lindquist E.A."/>
            <person name="Lipzen A."/>
            <person name="Lundell T."/>
            <person name="Morin E."/>
            <person name="Murat C."/>
            <person name="Sun H."/>
            <person name="Tunlid A."/>
            <person name="Henrissat B."/>
            <person name="Grigoriev I.V."/>
            <person name="Hibbett D.S."/>
            <person name="Martin F."/>
            <person name="Nordberg H.P."/>
            <person name="Cantor M.N."/>
            <person name="Hua S.X."/>
        </authorList>
    </citation>
    <scope>NUCLEOTIDE SEQUENCE [LARGE SCALE GENOMIC DNA]</scope>
    <source>
        <strain evidence="13 14">Zn</strain>
    </source>
</reference>
<dbReference type="InterPro" id="IPR030390">
    <property type="entry name" value="MeTrfase_TrmA_AS"/>
</dbReference>
<dbReference type="SUPFAM" id="SSF53335">
    <property type="entry name" value="S-adenosyl-L-methionine-dependent methyltransferases"/>
    <property type="match status" value="1"/>
</dbReference>
<dbReference type="EC" id="2.1.1.35" evidence="5"/>
<dbReference type="PANTHER" id="PTHR11061:SF30">
    <property type="entry name" value="TRNA (URACIL(54)-C(5))-METHYLTRANSFERASE"/>
    <property type="match status" value="1"/>
</dbReference>
<evidence type="ECO:0000256" key="10">
    <source>
        <dbReference type="PROSITE-ProRule" id="PRU10015"/>
    </source>
</evidence>
<keyword evidence="3 9" id="KW-0949">S-adenosyl-L-methionine</keyword>
<dbReference type="InterPro" id="IPR002792">
    <property type="entry name" value="TRAM_dom"/>
</dbReference>
<feature type="domain" description="TRAM" evidence="12">
    <location>
        <begin position="109"/>
        <end position="171"/>
    </location>
</feature>
<proteinExistence type="inferred from homology"/>
<keyword evidence="1 9" id="KW-0489">Methyltransferase</keyword>
<dbReference type="PROSITE" id="PS01231">
    <property type="entry name" value="TRMA_2"/>
    <property type="match status" value="1"/>
</dbReference>
<keyword evidence="4" id="KW-0819">tRNA processing</keyword>
<dbReference type="FunFam" id="3.40.50.150:FF:000174">
    <property type="entry name" value="TRM2p tRNA methyltransferase"/>
    <property type="match status" value="1"/>
</dbReference>
<dbReference type="InterPro" id="IPR030391">
    <property type="entry name" value="MeTrfase_TrmA_CS"/>
</dbReference>
<organism evidence="13 14">
    <name type="scientific">Oidiodendron maius (strain Zn)</name>
    <dbReference type="NCBI Taxonomy" id="913774"/>
    <lineage>
        <taxon>Eukaryota</taxon>
        <taxon>Fungi</taxon>
        <taxon>Dikarya</taxon>
        <taxon>Ascomycota</taxon>
        <taxon>Pezizomycotina</taxon>
        <taxon>Leotiomycetes</taxon>
        <taxon>Leotiomycetes incertae sedis</taxon>
        <taxon>Myxotrichaceae</taxon>
        <taxon>Oidiodendron</taxon>
    </lineage>
</organism>
<dbReference type="FunFam" id="3.40.50.150:FF:000104">
    <property type="entry name" value="S-adenosyl-L-methionine-dependent methyltransferase"/>
    <property type="match status" value="1"/>
</dbReference>
<evidence type="ECO:0000256" key="2">
    <source>
        <dbReference type="ARBA" id="ARBA00022679"/>
    </source>
</evidence>
<dbReference type="HOGENOM" id="CLU_014689_3_1_1"/>
<dbReference type="AlphaFoldDB" id="A0A0C3HFZ9"/>
<dbReference type="InParanoid" id="A0A0C3HFZ9"/>
<dbReference type="PANTHER" id="PTHR11061">
    <property type="entry name" value="RNA M5U METHYLTRANSFERASE"/>
    <property type="match status" value="1"/>
</dbReference>
<evidence type="ECO:0000256" key="8">
    <source>
        <dbReference type="ARBA" id="ARBA00070108"/>
    </source>
</evidence>
<dbReference type="GO" id="GO:0032259">
    <property type="term" value="P:methylation"/>
    <property type="evidence" value="ECO:0007669"/>
    <property type="project" value="UniProtKB-KW"/>
</dbReference>
<protein>
    <recommendedName>
        <fullName evidence="8">tRNA (uracil(54)-C(5))-methyltransferase</fullName>
        <ecNumber evidence="5">2.1.1.35</ecNumber>
    </recommendedName>
</protein>
<evidence type="ECO:0000256" key="4">
    <source>
        <dbReference type="ARBA" id="ARBA00022694"/>
    </source>
</evidence>
<sequence>MDEKESLGPRSSGLEIFRHYSTWVEYLISFLASLRPFHAARGAKRQRTKKEKPVEEGSHQEVLLADVRALFASSNLSDSPGQISLRSTDKKEDPDAETLAEDGVGGYGLPEPFTEIEVKVVEISSTGDGLARHGSSNQIYVVPFTAPGDTVMVKVIKHFEKEHYSLTDFISVVEPSHLRDDTRINCKYFSTCSGCQFQMLDYPTQLQHKKKIVEKAYKNFSQLPPELVPVIQDTIGSPLQYGYRTKLTPHFDGPPGFLSKAAKQGGAKKTFDKVPEIGFMQKGMRKTLDIEDCPIGTDAVRMGMKRERLRVAEELNKYQKGATILLRESTRRVPNSDEGASQSPQDTIKCVAATHTDFKTCITDNNATSTEYIDDFVFTSIAGSFFQNNNSILPNFTQYIRDHILPPASTSTSTQPEIKYLIDAYSGSGLFTITLSSLFTSSIGIDVSSASITSARQNATLNKLSPSQCKFIDADAAELFKSVKFPSDETVVVLDPPRKGCDESFLRQLLKFRPRRVVYVSCNVHTQARDVGVLVRGMEDGETRYSIESLRGFDFFPQTGHVEGVAVLNRADSVTEERS</sequence>
<dbReference type="InterPro" id="IPR029063">
    <property type="entry name" value="SAM-dependent_MTases_sf"/>
</dbReference>
<dbReference type="Gene3D" id="3.40.50.150">
    <property type="entry name" value="Vaccinia Virus protein VP39"/>
    <property type="match status" value="2"/>
</dbReference>
<keyword evidence="2 9" id="KW-0808">Transferase</keyword>
<dbReference type="PROSITE" id="PS51622">
    <property type="entry name" value="SAM_MT_RNA_M5U_2"/>
    <property type="match status" value="1"/>
</dbReference>
<dbReference type="InterPro" id="IPR012340">
    <property type="entry name" value="NA-bd_OB-fold"/>
</dbReference>
<dbReference type="FunCoup" id="A0A0C3HFZ9">
    <property type="interactions" value="263"/>
</dbReference>
<reference evidence="14" key="2">
    <citation type="submission" date="2015-01" db="EMBL/GenBank/DDBJ databases">
        <title>Evolutionary Origins and Diversification of the Mycorrhizal Mutualists.</title>
        <authorList>
            <consortium name="DOE Joint Genome Institute"/>
            <consortium name="Mycorrhizal Genomics Consortium"/>
            <person name="Kohler A."/>
            <person name="Kuo A."/>
            <person name="Nagy L.G."/>
            <person name="Floudas D."/>
            <person name="Copeland A."/>
            <person name="Barry K.W."/>
            <person name="Cichocki N."/>
            <person name="Veneault-Fourrey C."/>
            <person name="LaButti K."/>
            <person name="Lindquist E.A."/>
            <person name="Lipzen A."/>
            <person name="Lundell T."/>
            <person name="Morin E."/>
            <person name="Murat C."/>
            <person name="Riley R."/>
            <person name="Ohm R."/>
            <person name="Sun H."/>
            <person name="Tunlid A."/>
            <person name="Henrissat B."/>
            <person name="Grigoriev I.V."/>
            <person name="Hibbett D.S."/>
            <person name="Martin F."/>
        </authorList>
    </citation>
    <scope>NUCLEOTIDE SEQUENCE [LARGE SCALE GENOMIC DNA]</scope>
    <source>
        <strain evidence="14">Zn</strain>
    </source>
</reference>
<keyword evidence="14" id="KW-1185">Reference proteome</keyword>
<dbReference type="PROSITE" id="PS01230">
    <property type="entry name" value="TRMA_1"/>
    <property type="match status" value="1"/>
</dbReference>
<evidence type="ECO:0000256" key="5">
    <source>
        <dbReference type="ARBA" id="ARBA00033763"/>
    </source>
</evidence>
<dbReference type="Pfam" id="PF05958">
    <property type="entry name" value="tRNA_U5-meth_tr"/>
    <property type="match status" value="1"/>
</dbReference>
<evidence type="ECO:0000259" key="12">
    <source>
        <dbReference type="PROSITE" id="PS50926"/>
    </source>
</evidence>
<feature type="region of interest" description="Disordered" evidence="11">
    <location>
        <begin position="78"/>
        <end position="105"/>
    </location>
</feature>
<dbReference type="PROSITE" id="PS50926">
    <property type="entry name" value="TRAM"/>
    <property type="match status" value="1"/>
</dbReference>